<proteinExistence type="predicted"/>
<evidence type="ECO:0000313" key="3">
    <source>
        <dbReference type="Proteomes" id="UP000596661"/>
    </source>
</evidence>
<name>A0A803PS26_CANSA</name>
<keyword evidence="3" id="KW-1185">Reference proteome</keyword>
<protein>
    <submittedName>
        <fullName evidence="2">Uncharacterized protein</fullName>
    </submittedName>
</protein>
<feature type="region of interest" description="Disordered" evidence="1">
    <location>
        <begin position="22"/>
        <end position="105"/>
    </location>
</feature>
<feature type="compositionally biased region" description="Basic and acidic residues" evidence="1">
    <location>
        <begin position="31"/>
        <end position="47"/>
    </location>
</feature>
<evidence type="ECO:0000256" key="1">
    <source>
        <dbReference type="SAM" id="MobiDB-lite"/>
    </source>
</evidence>
<dbReference type="Gramene" id="evm.model.05.833">
    <property type="protein sequence ID" value="cds.evm.model.05.833"/>
    <property type="gene ID" value="evm.TU.05.833"/>
</dbReference>
<organism evidence="2 3">
    <name type="scientific">Cannabis sativa</name>
    <name type="common">Hemp</name>
    <name type="synonym">Marijuana</name>
    <dbReference type="NCBI Taxonomy" id="3483"/>
    <lineage>
        <taxon>Eukaryota</taxon>
        <taxon>Viridiplantae</taxon>
        <taxon>Streptophyta</taxon>
        <taxon>Embryophyta</taxon>
        <taxon>Tracheophyta</taxon>
        <taxon>Spermatophyta</taxon>
        <taxon>Magnoliopsida</taxon>
        <taxon>eudicotyledons</taxon>
        <taxon>Gunneridae</taxon>
        <taxon>Pentapetalae</taxon>
        <taxon>rosids</taxon>
        <taxon>fabids</taxon>
        <taxon>Rosales</taxon>
        <taxon>Cannabaceae</taxon>
        <taxon>Cannabis</taxon>
    </lineage>
</organism>
<evidence type="ECO:0000313" key="2">
    <source>
        <dbReference type="EnsemblPlants" id="cds.evm.model.05.833"/>
    </source>
</evidence>
<reference evidence="2" key="2">
    <citation type="submission" date="2021-03" db="UniProtKB">
        <authorList>
            <consortium name="EnsemblPlants"/>
        </authorList>
    </citation>
    <scope>IDENTIFICATION</scope>
</reference>
<dbReference type="EnsemblPlants" id="evm.model.05.833">
    <property type="protein sequence ID" value="cds.evm.model.05.833"/>
    <property type="gene ID" value="evm.TU.05.833"/>
</dbReference>
<dbReference type="EMBL" id="UZAU01000465">
    <property type="status" value="NOT_ANNOTATED_CDS"/>
    <property type="molecule type" value="Genomic_DNA"/>
</dbReference>
<sequence length="152" mass="17733">MGLLNKFFGSVQDLFEEVREITQSDNLEEELPPKLELKSQDPKHQSESPKGFATLRPLSIAIARQVTDSRSQKEETSSNDGRPPRQSTYSSRDKKDLPSPPLATSTQLFRKMTELPPSLCHFFTLSHRLYKLYGRRRSRPRLMDKFYYQRLQ</sequence>
<accession>A0A803PS26</accession>
<dbReference type="AlphaFoldDB" id="A0A803PS26"/>
<dbReference type="Proteomes" id="UP000596661">
    <property type="component" value="Chromosome 5"/>
</dbReference>
<reference evidence="2" key="1">
    <citation type="submission" date="2018-11" db="EMBL/GenBank/DDBJ databases">
        <authorList>
            <person name="Grassa J C."/>
        </authorList>
    </citation>
    <scope>NUCLEOTIDE SEQUENCE [LARGE SCALE GENOMIC DNA]</scope>
</reference>